<comment type="caution">
    <text evidence="2">The sequence shown here is derived from an EMBL/GenBank/DDBJ whole genome shotgun (WGS) entry which is preliminary data.</text>
</comment>
<reference evidence="2 3" key="1">
    <citation type="submission" date="2013-04" db="EMBL/GenBank/DDBJ databases">
        <title>The Genome Sequence of Bacteroides massiliensis dnLKV3.</title>
        <authorList>
            <consortium name="The Broad Institute Genomics Platform"/>
            <consortium name="The Broad Institute Genome Sequencing Center for Infectious Disease"/>
            <person name="Earl A."/>
            <person name="Xavier R."/>
            <person name="Kuhn K."/>
            <person name="Stappenbeck T."/>
            <person name="Walker B."/>
            <person name="Young S."/>
            <person name="Zeng Q."/>
            <person name="Gargeya S."/>
            <person name="Fitzgerald M."/>
            <person name="Haas B."/>
            <person name="Abouelleil A."/>
            <person name="Allen A.W."/>
            <person name="Alvarado L."/>
            <person name="Arachchi H.M."/>
            <person name="Berlin A.M."/>
            <person name="Chapman S.B."/>
            <person name="Gainer-Dewar J."/>
            <person name="Goldberg J."/>
            <person name="Griggs A."/>
            <person name="Gujja S."/>
            <person name="Hansen M."/>
            <person name="Howarth C."/>
            <person name="Imamovic A."/>
            <person name="Ireland A."/>
            <person name="Larimer J."/>
            <person name="McCowan C."/>
            <person name="Murphy C."/>
            <person name="Pearson M."/>
            <person name="Poon T.W."/>
            <person name="Priest M."/>
            <person name="Roberts A."/>
            <person name="Saif S."/>
            <person name="Shea T."/>
            <person name="Sisk P."/>
            <person name="Sykes S."/>
            <person name="Wortman J."/>
            <person name="Nusbaum C."/>
            <person name="Birren B."/>
        </authorList>
    </citation>
    <scope>NUCLEOTIDE SEQUENCE [LARGE SCALE GENOMIC DNA]</scope>
    <source>
        <strain evidence="3">dnLKV3</strain>
    </source>
</reference>
<gene>
    <name evidence="2" type="ORF">C802_01540</name>
</gene>
<accession>R9IA57</accession>
<dbReference type="AlphaFoldDB" id="R9IA57"/>
<dbReference type="Proteomes" id="UP000014200">
    <property type="component" value="Unassembled WGS sequence"/>
</dbReference>
<evidence type="ECO:0000313" key="3">
    <source>
        <dbReference type="Proteomes" id="UP000014200"/>
    </source>
</evidence>
<dbReference type="EMBL" id="ASSP01000009">
    <property type="protein sequence ID" value="EOS13697.1"/>
    <property type="molecule type" value="Genomic_DNA"/>
</dbReference>
<proteinExistence type="predicted"/>
<dbReference type="PANTHER" id="PTHR36836:SF1">
    <property type="entry name" value="COLANIC ACID BIOSYNTHESIS PROTEIN WCAK"/>
    <property type="match status" value="1"/>
</dbReference>
<dbReference type="PANTHER" id="PTHR36836">
    <property type="entry name" value="COLANIC ACID BIOSYNTHESIS PROTEIN WCAK"/>
    <property type="match status" value="1"/>
</dbReference>
<protein>
    <recommendedName>
        <fullName evidence="1">Polysaccharide pyruvyl transferase domain-containing protein</fullName>
    </recommendedName>
</protein>
<evidence type="ECO:0000313" key="2">
    <source>
        <dbReference type="EMBL" id="EOS13697.1"/>
    </source>
</evidence>
<feature type="domain" description="Polysaccharide pyruvyl transferase" evidence="1">
    <location>
        <begin position="12"/>
        <end position="174"/>
    </location>
</feature>
<name>R9IA57_9BACT</name>
<keyword evidence="3" id="KW-1185">Reference proteome</keyword>
<dbReference type="PATRIC" id="fig|1235788.3.peg.1575"/>
<dbReference type="Pfam" id="PF04230">
    <property type="entry name" value="PS_pyruv_trans"/>
    <property type="match status" value="1"/>
</dbReference>
<organism evidence="2 3">
    <name type="scientific">Phocaeicola sartorii</name>
    <dbReference type="NCBI Taxonomy" id="671267"/>
    <lineage>
        <taxon>Bacteria</taxon>
        <taxon>Pseudomonadati</taxon>
        <taxon>Bacteroidota</taxon>
        <taxon>Bacteroidia</taxon>
        <taxon>Bacteroidales</taxon>
        <taxon>Bacteroidaceae</taxon>
        <taxon>Phocaeicola</taxon>
    </lineage>
</organism>
<dbReference type="InterPro" id="IPR007345">
    <property type="entry name" value="Polysacch_pyruvyl_Trfase"/>
</dbReference>
<dbReference type="OrthoDB" id="9802987at2"/>
<evidence type="ECO:0000259" key="1">
    <source>
        <dbReference type="Pfam" id="PF04230"/>
    </source>
</evidence>
<sequence length="224" mass="26318">MGYGWGNYNKFYTDPYTKWVYRRLFNNGMQHAVRDEYTQRKLTELGITNVIYTACPTMWNLTPEHCKKIPTAKAQSVMTTLTAYHADKDRDKQMMNILVSSYNQIFFWPQQIEDIDYLRLLDFDKSKLTILSPSLKEYDKILASENIDYVGTRLHGGIRALNFGRRTLIISIDNRATEINKTSNIPILNRTDIDYLKGIIDTNFSTNVFLPHENITKWKQQFHK</sequence>
<dbReference type="HOGENOM" id="CLU_077611_0_0_10"/>
<dbReference type="STRING" id="1235788.C802_01540"/>